<gene>
    <name evidence="1" type="ORF">HII27_21080</name>
</gene>
<dbReference type="EMBL" id="JABBJF010000027">
    <property type="protein sequence ID" value="MBC1188198.1"/>
    <property type="molecule type" value="Genomic_DNA"/>
</dbReference>
<evidence type="ECO:0000313" key="1">
    <source>
        <dbReference type="EMBL" id="MBC1188198.1"/>
    </source>
</evidence>
<reference evidence="1 2" key="1">
    <citation type="submission" date="2020-04" db="EMBL/GenBank/DDBJ databases">
        <title>The draft genome of Kluyvera sichuanensis strain SCKS090646.</title>
        <authorList>
            <person name="Wei L."/>
            <person name="Liu L."/>
            <person name="Feng Y."/>
            <person name="Zong Z."/>
        </authorList>
    </citation>
    <scope>NUCLEOTIDE SEQUENCE [LARGE SCALE GENOMIC DNA]</scope>
    <source>
        <strain evidence="1 2">090646</strain>
    </source>
</reference>
<protein>
    <recommendedName>
        <fullName evidence="3">Bacteriophage protein</fullName>
    </recommendedName>
</protein>
<sequence>MVETQVKFVVVGHHTRFASAALLAGELGAHILIDEGNNGANWNHRRALEWASKQDCRVVIIEDDALPLSESADNFRKWIEEYPDHLISFYLGTGRPPQYQMQIAERLIAADKARANYITLPRLIHGVCYSVPPHHLERVLSRWDSHKPADYAVGDAYGGEVIYPCYSLVDHADGEPVERHPDLTPRTERRRAWRLAIFPVMRL</sequence>
<dbReference type="RefSeq" id="WP_185669378.1">
    <property type="nucleotide sequence ID" value="NZ_JABBJF010000027.1"/>
</dbReference>
<proteinExistence type="predicted"/>
<accession>A0ABR6RYW5</accession>
<name>A0ABR6RYW5_9ENTR</name>
<comment type="caution">
    <text evidence="1">The sequence shown here is derived from an EMBL/GenBank/DDBJ whole genome shotgun (WGS) entry which is preliminary data.</text>
</comment>
<dbReference type="Proteomes" id="UP000607331">
    <property type="component" value="Unassembled WGS sequence"/>
</dbReference>
<organism evidence="1 2">
    <name type="scientific">Kluyvera sichuanensis</name>
    <dbReference type="NCBI Taxonomy" id="2725494"/>
    <lineage>
        <taxon>Bacteria</taxon>
        <taxon>Pseudomonadati</taxon>
        <taxon>Pseudomonadota</taxon>
        <taxon>Gammaproteobacteria</taxon>
        <taxon>Enterobacterales</taxon>
        <taxon>Enterobacteriaceae</taxon>
        <taxon>Kluyvera</taxon>
    </lineage>
</organism>
<keyword evidence="2" id="KW-1185">Reference proteome</keyword>
<evidence type="ECO:0008006" key="3">
    <source>
        <dbReference type="Google" id="ProtNLM"/>
    </source>
</evidence>
<evidence type="ECO:0000313" key="2">
    <source>
        <dbReference type="Proteomes" id="UP000607331"/>
    </source>
</evidence>